<dbReference type="Pfam" id="PF06587">
    <property type="entry name" value="DUF1137"/>
    <property type="match status" value="1"/>
</dbReference>
<evidence type="ECO:0008006" key="4">
    <source>
        <dbReference type="Google" id="ProtNLM"/>
    </source>
</evidence>
<dbReference type="STRING" id="1229831.M832_08190"/>
<evidence type="ECO:0000256" key="1">
    <source>
        <dbReference type="SAM" id="Phobius"/>
    </source>
</evidence>
<dbReference type="EMBL" id="CP006571">
    <property type="protein sequence ID" value="AHK63668.1"/>
    <property type="molecule type" value="Genomic_DNA"/>
</dbReference>
<sequence length="177" mass="20019">MGSTVLLCMFIYFGISMTKFWFYGLLCSLGILGIACSTMIAIIKVDSICDVSCMNKHFDTTPPFLKIKKLGIQKQITSPERRFFNCHVDKSCMELHLADTNYVCKEALSKLSGHIYTQDLDKLMTFQGKGGVLNYQDCSLNIYDCYFHVDPIHPDPQGSDERVEGGMKTLSLFLLKK</sequence>
<evidence type="ECO:0000313" key="3">
    <source>
        <dbReference type="Proteomes" id="UP000019433"/>
    </source>
</evidence>
<feature type="transmembrane region" description="Helical" evidence="1">
    <location>
        <begin position="20"/>
        <end position="43"/>
    </location>
</feature>
<proteinExistence type="predicted"/>
<dbReference type="PATRIC" id="fig|1229831.3.peg.816"/>
<evidence type="ECO:0000313" key="2">
    <source>
        <dbReference type="EMBL" id="AHK63668.1"/>
    </source>
</evidence>
<gene>
    <name evidence="2" type="ORF">M832_08190</name>
</gene>
<dbReference type="AlphaFoldDB" id="W8JS76"/>
<keyword evidence="1" id="KW-1133">Transmembrane helix</keyword>
<organism evidence="2 3">
    <name type="scientific">Chlamydia avium 10DC88</name>
    <dbReference type="NCBI Taxonomy" id="1229831"/>
    <lineage>
        <taxon>Bacteria</taxon>
        <taxon>Pseudomonadati</taxon>
        <taxon>Chlamydiota</taxon>
        <taxon>Chlamydiia</taxon>
        <taxon>Chlamydiales</taxon>
        <taxon>Chlamydiaceae</taxon>
        <taxon>Chlamydia/Chlamydophila group</taxon>
        <taxon>Chlamydia</taxon>
    </lineage>
</organism>
<keyword evidence="1" id="KW-0472">Membrane</keyword>
<reference evidence="2 3" key="1">
    <citation type="journal article" date="2014" name="Syst. Appl. Microbiol.">
        <title>Evidence for the existence of two new members of the family Chlamydiaceae and proposal of Chlamydia avium sp. nov. and Chlamydia gallinacea sp. nov.</title>
        <authorList>
            <person name="Sachse K."/>
            <person name="Laroucau K."/>
            <person name="Riege K."/>
            <person name="Wehner S."/>
            <person name="Dilcher M."/>
            <person name="Creasy H.H."/>
            <person name="Weidmann M."/>
            <person name="Myers G."/>
            <person name="Vorimore F."/>
            <person name="Vicari N."/>
            <person name="Magnino S."/>
            <person name="Liebler-Tenorio E."/>
            <person name="Ruettger A."/>
            <person name="Bavoil P.M."/>
            <person name="Hufert F.T."/>
            <person name="Rossello-Mora R."/>
            <person name="Marz M."/>
        </authorList>
    </citation>
    <scope>NUCLEOTIDE SEQUENCE [LARGE SCALE GENOMIC DNA]</scope>
    <source>
        <strain evidence="2 3">10DC88</strain>
    </source>
</reference>
<dbReference type="KEGG" id="cav:M832_08190"/>
<protein>
    <recommendedName>
        <fullName evidence="4">DUF1137 domain-containing protein</fullName>
    </recommendedName>
</protein>
<accession>W8JS76</accession>
<name>W8JS76_9CHLA</name>
<dbReference type="InterPro" id="IPR010564">
    <property type="entry name" value="DUF1137"/>
</dbReference>
<keyword evidence="1" id="KW-0812">Transmembrane</keyword>
<dbReference type="Proteomes" id="UP000019433">
    <property type="component" value="Chromosome"/>
</dbReference>
<dbReference type="HOGENOM" id="CLU_1709986_0_0_0"/>